<dbReference type="SUPFAM" id="SSF53756">
    <property type="entry name" value="UDP-Glycosyltransferase/glycogen phosphorylase"/>
    <property type="match status" value="1"/>
</dbReference>
<dbReference type="InterPro" id="IPR028098">
    <property type="entry name" value="Glyco_trans_4-like_N"/>
</dbReference>
<organism evidence="2 3">
    <name type="scientific">Parvularcula mediterranea</name>
    <dbReference type="NCBI Taxonomy" id="2732508"/>
    <lineage>
        <taxon>Bacteria</taxon>
        <taxon>Pseudomonadati</taxon>
        <taxon>Pseudomonadota</taxon>
        <taxon>Alphaproteobacteria</taxon>
        <taxon>Parvularculales</taxon>
        <taxon>Parvularculaceae</taxon>
        <taxon>Parvularcula</taxon>
    </lineage>
</organism>
<protein>
    <submittedName>
        <fullName evidence="2">Glycosyltransferase</fullName>
    </submittedName>
</protein>
<dbReference type="Pfam" id="PF13579">
    <property type="entry name" value="Glyco_trans_4_4"/>
    <property type="match status" value="1"/>
</dbReference>
<proteinExistence type="predicted"/>
<keyword evidence="2" id="KW-0808">Transferase</keyword>
<comment type="caution">
    <text evidence="2">The sequence shown here is derived from an EMBL/GenBank/DDBJ whole genome shotgun (WGS) entry which is preliminary data.</text>
</comment>
<dbReference type="Proteomes" id="UP000536835">
    <property type="component" value="Unassembled WGS sequence"/>
</dbReference>
<evidence type="ECO:0000259" key="1">
    <source>
        <dbReference type="Pfam" id="PF13579"/>
    </source>
</evidence>
<evidence type="ECO:0000313" key="2">
    <source>
        <dbReference type="EMBL" id="NNU14791.1"/>
    </source>
</evidence>
<dbReference type="EMBL" id="JABFCX010000001">
    <property type="protein sequence ID" value="NNU14791.1"/>
    <property type="molecule type" value="Genomic_DNA"/>
</dbReference>
<accession>A0A7Y3RIS8</accession>
<dbReference type="GO" id="GO:0016757">
    <property type="term" value="F:glycosyltransferase activity"/>
    <property type="evidence" value="ECO:0007669"/>
    <property type="project" value="UniProtKB-ARBA"/>
</dbReference>
<dbReference type="Gene3D" id="3.40.50.2000">
    <property type="entry name" value="Glycogen Phosphorylase B"/>
    <property type="match status" value="1"/>
</dbReference>
<reference evidence="2 3" key="1">
    <citation type="submission" date="2020-05" db="EMBL/GenBank/DDBJ databases">
        <title>Parvularcula mediterraneae sp. nov., isolated from polypropylene straw from shallow seawater of the seashore of Laganas in Zakynthos island, Greece.</title>
        <authorList>
            <person name="Szabo I."/>
            <person name="Al-Omari J."/>
            <person name="Rado J."/>
            <person name="Szerdahelyi G.S."/>
        </authorList>
    </citation>
    <scope>NUCLEOTIDE SEQUENCE [LARGE SCALE GENOMIC DNA]</scope>
    <source>
        <strain evidence="2 3">ZS-1/3</strain>
    </source>
</reference>
<name>A0A7Y3RIS8_9PROT</name>
<gene>
    <name evidence="2" type="ORF">HK107_00455</name>
</gene>
<evidence type="ECO:0000313" key="3">
    <source>
        <dbReference type="Proteomes" id="UP000536835"/>
    </source>
</evidence>
<feature type="domain" description="Glycosyltransferase subfamily 4-like N-terminal" evidence="1">
    <location>
        <begin position="16"/>
        <end position="184"/>
    </location>
</feature>
<dbReference type="AlphaFoldDB" id="A0A7Y3RIS8"/>
<keyword evidence="3" id="KW-1185">Reference proteome</keyword>
<sequence>MRILIFTRHYPPLLSGGARRPFLLAQGLRAAGADVRIVAPALPEGEPGLALGHPVLKPTAASETGHAAPSLRARMRLALLVPDPELPWVVRNARRIKEHARSYRPDVVLTTSPPESIHLGGAWLAGALDVPWVADVRDHWLLAPLMEERTFSLRRHVEGFLARRLLQRASLITAAERSMQREMRVYAPTVPTLHLPQPGPALLKATPVPSGRVFRVLHTGGFTTSHAERDIGPALDLVAEVRASAPHVHFLFQGALTSEERERASRVEGLTIKPPVSLVESWAEQQQASALLLVAADGAIMPPGKLSEYRAAGRPIATLGGSGWTAREGLDADPAQALIGWANGTREFPEGLAPPPSGADVAKTLLEAVGRL</sequence>